<dbReference type="RefSeq" id="WP_259313904.1">
    <property type="nucleotide sequence ID" value="NZ_CP087164.1"/>
</dbReference>
<dbReference type="InterPro" id="IPR017932">
    <property type="entry name" value="GATase_2_dom"/>
</dbReference>
<accession>A0A9E7BY40</accession>
<dbReference type="PROSITE" id="PS51278">
    <property type="entry name" value="GATASE_TYPE_2"/>
    <property type="match status" value="1"/>
</dbReference>
<dbReference type="KEGG" id="sbae:DSM104329_00588"/>
<evidence type="ECO:0000256" key="1">
    <source>
        <dbReference type="ARBA" id="ARBA00022679"/>
    </source>
</evidence>
<proteinExistence type="predicted"/>
<dbReference type="EC" id="2.4.2.14" evidence="4"/>
<sequence>MCGIAGIIYRDGMRPIGRDMTRMLQSMKHRGPDSTGFALYGPPQHEAWIMRVKLADANTPRDFDFAQRLTRDRREVERRVQAMGARLHETTNGHHPYALTLTFDYDGDLKPLADRVEDVSRDAEVLSLGRSLEIIKDLGDAETVSSDYHLGSFEGSHAIGHVRMATESDVDISGAHPYWAYPFSDVAVVHNGQLTNYFEWRRRLERSGHRFQSECDSEVIAVYLAEKMAEGRSLEDAMRDSLEELDGVFTYICVTEDALGMAKDELAAKPLVLYESDDLVALASEEIAIREIVDHEIDTYDPFEGEVMVWSR</sequence>
<dbReference type="InterPro" id="IPR029055">
    <property type="entry name" value="Ntn_hydrolases_N"/>
</dbReference>
<name>A0A9E7BY40_9ACTN</name>
<keyword evidence="2" id="KW-0315">Glutamine amidotransferase</keyword>
<dbReference type="Proteomes" id="UP001162834">
    <property type="component" value="Chromosome"/>
</dbReference>
<dbReference type="EMBL" id="CP087164">
    <property type="protein sequence ID" value="UGS34215.1"/>
    <property type="molecule type" value="Genomic_DNA"/>
</dbReference>
<dbReference type="AlphaFoldDB" id="A0A9E7BY40"/>
<keyword evidence="4" id="KW-0328">Glycosyltransferase</keyword>
<evidence type="ECO:0000313" key="5">
    <source>
        <dbReference type="Proteomes" id="UP001162834"/>
    </source>
</evidence>
<dbReference type="PANTHER" id="PTHR11907">
    <property type="entry name" value="AMIDOPHOSPHORIBOSYLTRANSFERASE"/>
    <property type="match status" value="1"/>
</dbReference>
<gene>
    <name evidence="4" type="primary">purF_3</name>
    <name evidence="4" type="ORF">DSM104329_00588</name>
</gene>
<evidence type="ECO:0000259" key="3">
    <source>
        <dbReference type="PROSITE" id="PS51278"/>
    </source>
</evidence>
<dbReference type="GO" id="GO:0004044">
    <property type="term" value="F:amidophosphoribosyltransferase activity"/>
    <property type="evidence" value="ECO:0007669"/>
    <property type="project" value="UniProtKB-EC"/>
</dbReference>
<reference evidence="4" key="1">
    <citation type="journal article" date="2022" name="Int. J. Syst. Evol. Microbiol.">
        <title>Pseudomonas aegrilactucae sp. nov. and Pseudomonas morbosilactucae sp. nov., pathogens causing bacterial rot of lettuce in Japan.</title>
        <authorList>
            <person name="Sawada H."/>
            <person name="Fujikawa T."/>
            <person name="Satou M."/>
        </authorList>
    </citation>
    <scope>NUCLEOTIDE SEQUENCE</scope>
    <source>
        <strain evidence="4">0166_1</strain>
    </source>
</reference>
<evidence type="ECO:0000313" key="4">
    <source>
        <dbReference type="EMBL" id="UGS34215.1"/>
    </source>
</evidence>
<dbReference type="SUPFAM" id="SSF56235">
    <property type="entry name" value="N-terminal nucleophile aminohydrolases (Ntn hydrolases)"/>
    <property type="match status" value="1"/>
</dbReference>
<evidence type="ECO:0000256" key="2">
    <source>
        <dbReference type="ARBA" id="ARBA00022962"/>
    </source>
</evidence>
<feature type="domain" description="Glutamine amidotransferase type-2" evidence="3">
    <location>
        <begin position="2"/>
        <end position="312"/>
    </location>
</feature>
<keyword evidence="1 4" id="KW-0808">Transferase</keyword>
<protein>
    <submittedName>
        <fullName evidence="4">Amidophosphoribosyltransferase</fullName>
        <ecNumber evidence="4">2.4.2.14</ecNumber>
    </submittedName>
</protein>
<dbReference type="Gene3D" id="3.60.20.10">
    <property type="entry name" value="Glutamine Phosphoribosylpyrophosphate, subunit 1, domain 1"/>
    <property type="match status" value="1"/>
</dbReference>
<dbReference type="Pfam" id="PF13522">
    <property type="entry name" value="GATase_6"/>
    <property type="match status" value="1"/>
</dbReference>
<keyword evidence="5" id="KW-1185">Reference proteome</keyword>
<organism evidence="4 5">
    <name type="scientific">Capillimicrobium parvum</name>
    <dbReference type="NCBI Taxonomy" id="2884022"/>
    <lineage>
        <taxon>Bacteria</taxon>
        <taxon>Bacillati</taxon>
        <taxon>Actinomycetota</taxon>
        <taxon>Thermoleophilia</taxon>
        <taxon>Solirubrobacterales</taxon>
        <taxon>Capillimicrobiaceae</taxon>
        <taxon>Capillimicrobium</taxon>
    </lineage>
</organism>